<reference evidence="2 3" key="1">
    <citation type="submission" date="2015-06" db="EMBL/GenBank/DDBJ databases">
        <title>Genome sequence of Pseudoalteromonas peptidolytica.</title>
        <authorList>
            <person name="Xie B.-B."/>
            <person name="Rong J.-C."/>
            <person name="Qin Q.-L."/>
            <person name="Zhang Y.-Z."/>
        </authorList>
    </citation>
    <scope>NUCLEOTIDE SEQUENCE [LARGE SCALE GENOMIC DNA]</scope>
    <source>
        <strain evidence="2 3">F12-50-A1</strain>
    </source>
</reference>
<proteinExistence type="predicted"/>
<dbReference type="AlphaFoldDB" id="A0A8I0MYE3"/>
<feature type="transmembrane region" description="Helical" evidence="1">
    <location>
        <begin position="123"/>
        <end position="142"/>
    </location>
</feature>
<evidence type="ECO:0000313" key="2">
    <source>
        <dbReference type="EMBL" id="MBE0347531.1"/>
    </source>
</evidence>
<accession>A0A8I0MYE3</accession>
<keyword evidence="1" id="KW-0472">Membrane</keyword>
<feature type="transmembrane region" description="Helical" evidence="1">
    <location>
        <begin position="81"/>
        <end position="102"/>
    </location>
</feature>
<evidence type="ECO:0000313" key="3">
    <source>
        <dbReference type="Proteomes" id="UP000660708"/>
    </source>
</evidence>
<dbReference type="EMBL" id="AQHF01000026">
    <property type="protein sequence ID" value="MBE0347531.1"/>
    <property type="molecule type" value="Genomic_DNA"/>
</dbReference>
<keyword evidence="1" id="KW-1133">Transmembrane helix</keyword>
<keyword evidence="1" id="KW-0812">Transmembrane</keyword>
<feature type="transmembrane region" description="Helical" evidence="1">
    <location>
        <begin position="169"/>
        <end position="192"/>
    </location>
</feature>
<evidence type="ECO:0000256" key="1">
    <source>
        <dbReference type="SAM" id="Phobius"/>
    </source>
</evidence>
<protein>
    <submittedName>
        <fullName evidence="2">Uncharacterized protein</fullName>
    </submittedName>
</protein>
<sequence length="206" mass="24020">MKYLLALLFIPFSIFYFNSQLDQVVMLTAIAIVGLVYFSDTNIRHICILLFVTHLLGFSFFHFELFALSDESIQVWKNNRIYLIHFLTDVVMFLLIATRPILSRNWLTRKGKETKEVLMTNADMALMTVFLLFICIDLLAMAENLIRNLEYLGVNEEFAKQFWGWDWVFYNYSSIKSILLGLELAAVLSITTKMARQNFTRRKAAA</sequence>
<organism evidence="2 3">
    <name type="scientific">Pseudoalteromonas peptidolytica F12-50-A1</name>
    <dbReference type="NCBI Taxonomy" id="1315280"/>
    <lineage>
        <taxon>Bacteria</taxon>
        <taxon>Pseudomonadati</taxon>
        <taxon>Pseudomonadota</taxon>
        <taxon>Gammaproteobacteria</taxon>
        <taxon>Alteromonadales</taxon>
        <taxon>Pseudoalteromonadaceae</taxon>
        <taxon>Pseudoalteromonas</taxon>
    </lineage>
</organism>
<feature type="transmembrane region" description="Helical" evidence="1">
    <location>
        <begin position="20"/>
        <end position="39"/>
    </location>
</feature>
<dbReference type="Proteomes" id="UP000660708">
    <property type="component" value="Unassembled WGS sequence"/>
</dbReference>
<feature type="transmembrane region" description="Helical" evidence="1">
    <location>
        <begin position="46"/>
        <end position="69"/>
    </location>
</feature>
<comment type="caution">
    <text evidence="2">The sequence shown here is derived from an EMBL/GenBank/DDBJ whole genome shotgun (WGS) entry which is preliminary data.</text>
</comment>
<keyword evidence="3" id="KW-1185">Reference proteome</keyword>
<gene>
    <name evidence="2" type="ORF">PPEP_a2003</name>
</gene>
<name>A0A8I0MYE3_9GAMM</name>
<dbReference type="RefSeq" id="WP_147391370.1">
    <property type="nucleotide sequence ID" value="NZ_AQHF01000026.1"/>
</dbReference>